<evidence type="ECO:0000256" key="1">
    <source>
        <dbReference type="SAM" id="MobiDB-lite"/>
    </source>
</evidence>
<proteinExistence type="predicted"/>
<evidence type="ECO:0000313" key="2">
    <source>
        <dbReference type="EMBL" id="VFK57680.1"/>
    </source>
</evidence>
<evidence type="ECO:0008006" key="3">
    <source>
        <dbReference type="Google" id="ProtNLM"/>
    </source>
</evidence>
<dbReference type="AlphaFoldDB" id="A0A450ZV63"/>
<name>A0A450ZV63_9GAMM</name>
<gene>
    <name evidence="2" type="ORF">BECKTC1821F_GA0114240_101925</name>
</gene>
<reference evidence="2" key="1">
    <citation type="submission" date="2019-02" db="EMBL/GenBank/DDBJ databases">
        <authorList>
            <person name="Gruber-Vodicka R. H."/>
            <person name="Seah K. B. B."/>
        </authorList>
    </citation>
    <scope>NUCLEOTIDE SEQUENCE</scope>
    <source>
        <strain evidence="2">BECK_BZ126</strain>
    </source>
</reference>
<protein>
    <recommendedName>
        <fullName evidence="3">PD-(D/E)XK nuclease family transposase</fullName>
    </recommendedName>
</protein>
<sequence length="312" mass="35710">MGNDQKNRPERSVPSTGPSRPTVLRDKANFDVLEGFPTALLGRPIAILDMLESEGNQRIDADKYNRLDLMSKTSDSKRIIVEARRLPEKTYLERLAYGAARTIMENIKLGESYDKVTKVYSVSLLYFGISQDDDYIYHGRTEFTGLHTHRPARLKQPLVDEQASINETNVFPEYYLIPLNAFGDIVRDDLDQWTHAFKNNEVPEEFTAPGIQALKDKFDYLGMDETERRGFDRHMDYARSEWGIEHARWEGIEQGERRKAMEIALALRQKGCSPAQIAETTGDLPAGKRRIDWRPVIEPHRRGGRGGRGGQR</sequence>
<organism evidence="2">
    <name type="scientific">Candidatus Kentrum sp. TC</name>
    <dbReference type="NCBI Taxonomy" id="2126339"/>
    <lineage>
        <taxon>Bacteria</taxon>
        <taxon>Pseudomonadati</taxon>
        <taxon>Pseudomonadota</taxon>
        <taxon>Gammaproteobacteria</taxon>
        <taxon>Candidatus Kentrum</taxon>
    </lineage>
</organism>
<dbReference type="Pfam" id="PF12784">
    <property type="entry name" value="PDDEXK_2"/>
    <property type="match status" value="1"/>
</dbReference>
<dbReference type="EMBL" id="CAADFW010000019">
    <property type="protein sequence ID" value="VFK57680.1"/>
    <property type="molecule type" value="Genomic_DNA"/>
</dbReference>
<accession>A0A450ZV63</accession>
<feature type="compositionally biased region" description="Basic and acidic residues" evidence="1">
    <location>
        <begin position="1"/>
        <end position="11"/>
    </location>
</feature>
<feature type="region of interest" description="Disordered" evidence="1">
    <location>
        <begin position="1"/>
        <end position="23"/>
    </location>
</feature>